<sequence>MVVENRLRNPRVSGSRPNCTEAHEPGHEYSFRFNVHQLVFNSGIWESLFGVALVVWPRIQITPKCSRTFVFCRIWLTDLRLRRRATVRFRRLATDLDYAAVHTCRFRHLATDLDYAAVHTCRFRHPATDLDYAAVHTCRFRPLAINPNYTYLHIQSVRVKSPPTYVEQWSRAGCVVLLIWAPDQNYEA</sequence>
<organism evidence="2 3">
    <name type="scientific">Araneus ventricosus</name>
    <name type="common">Orbweaver spider</name>
    <name type="synonym">Epeira ventricosa</name>
    <dbReference type="NCBI Taxonomy" id="182803"/>
    <lineage>
        <taxon>Eukaryota</taxon>
        <taxon>Metazoa</taxon>
        <taxon>Ecdysozoa</taxon>
        <taxon>Arthropoda</taxon>
        <taxon>Chelicerata</taxon>
        <taxon>Arachnida</taxon>
        <taxon>Araneae</taxon>
        <taxon>Araneomorphae</taxon>
        <taxon>Entelegynae</taxon>
        <taxon>Araneoidea</taxon>
        <taxon>Araneidae</taxon>
        <taxon>Araneus</taxon>
    </lineage>
</organism>
<keyword evidence="3" id="KW-1185">Reference proteome</keyword>
<evidence type="ECO:0000313" key="2">
    <source>
        <dbReference type="EMBL" id="GBM46775.1"/>
    </source>
</evidence>
<reference evidence="2 3" key="1">
    <citation type="journal article" date="2019" name="Sci. Rep.">
        <title>Orb-weaving spider Araneus ventricosus genome elucidates the spidroin gene catalogue.</title>
        <authorList>
            <person name="Kono N."/>
            <person name="Nakamura H."/>
            <person name="Ohtoshi R."/>
            <person name="Moran D.A.P."/>
            <person name="Shinohara A."/>
            <person name="Yoshida Y."/>
            <person name="Fujiwara M."/>
            <person name="Mori M."/>
            <person name="Tomita M."/>
            <person name="Arakawa K."/>
        </authorList>
    </citation>
    <scope>NUCLEOTIDE SEQUENCE [LARGE SCALE GENOMIC DNA]</scope>
</reference>
<proteinExistence type="predicted"/>
<evidence type="ECO:0000256" key="1">
    <source>
        <dbReference type="SAM" id="MobiDB-lite"/>
    </source>
</evidence>
<evidence type="ECO:0000313" key="3">
    <source>
        <dbReference type="Proteomes" id="UP000499080"/>
    </source>
</evidence>
<comment type="caution">
    <text evidence="2">The sequence shown here is derived from an EMBL/GenBank/DDBJ whole genome shotgun (WGS) entry which is preliminary data.</text>
</comment>
<accession>A0A4Y2G282</accession>
<protein>
    <submittedName>
        <fullName evidence="2">Uncharacterized protein</fullName>
    </submittedName>
</protein>
<dbReference type="Proteomes" id="UP000499080">
    <property type="component" value="Unassembled WGS sequence"/>
</dbReference>
<gene>
    <name evidence="2" type="ORF">AVEN_6056_1</name>
</gene>
<feature type="region of interest" description="Disordered" evidence="1">
    <location>
        <begin position="1"/>
        <end position="20"/>
    </location>
</feature>
<dbReference type="AlphaFoldDB" id="A0A4Y2G282"/>
<name>A0A4Y2G282_ARAVE</name>
<dbReference type="EMBL" id="BGPR01001151">
    <property type="protein sequence ID" value="GBM46775.1"/>
    <property type="molecule type" value="Genomic_DNA"/>
</dbReference>